<protein>
    <submittedName>
        <fullName evidence="4">Putative acetyltransferase</fullName>
    </submittedName>
</protein>
<gene>
    <name evidence="4" type="ORF">Enr10x_08630</name>
</gene>
<dbReference type="SUPFAM" id="SSF55729">
    <property type="entry name" value="Acyl-CoA N-acyltransferases (Nat)"/>
    <property type="match status" value="1"/>
</dbReference>
<dbReference type="InterPro" id="IPR016181">
    <property type="entry name" value="Acyl_CoA_acyltransferase"/>
</dbReference>
<evidence type="ECO:0000256" key="1">
    <source>
        <dbReference type="ARBA" id="ARBA00022679"/>
    </source>
</evidence>
<accession>A0A517Q1T4</accession>
<dbReference type="InterPro" id="IPR050832">
    <property type="entry name" value="Bact_Acetyltransf"/>
</dbReference>
<dbReference type="AlphaFoldDB" id="A0A517Q1T4"/>
<keyword evidence="1 4" id="KW-0808">Transferase</keyword>
<reference evidence="4 5" key="1">
    <citation type="submission" date="2019-03" db="EMBL/GenBank/DDBJ databases">
        <title>Deep-cultivation of Planctomycetes and their phenomic and genomic characterization uncovers novel biology.</title>
        <authorList>
            <person name="Wiegand S."/>
            <person name="Jogler M."/>
            <person name="Boedeker C."/>
            <person name="Pinto D."/>
            <person name="Vollmers J."/>
            <person name="Rivas-Marin E."/>
            <person name="Kohn T."/>
            <person name="Peeters S.H."/>
            <person name="Heuer A."/>
            <person name="Rast P."/>
            <person name="Oberbeckmann S."/>
            <person name="Bunk B."/>
            <person name="Jeske O."/>
            <person name="Meyerdierks A."/>
            <person name="Storesund J.E."/>
            <person name="Kallscheuer N."/>
            <person name="Luecker S."/>
            <person name="Lage O.M."/>
            <person name="Pohl T."/>
            <person name="Merkel B.J."/>
            <person name="Hornburger P."/>
            <person name="Mueller R.-W."/>
            <person name="Bruemmer F."/>
            <person name="Labrenz M."/>
            <person name="Spormann A.M."/>
            <person name="Op den Camp H."/>
            <person name="Overmann J."/>
            <person name="Amann R."/>
            <person name="Jetten M.S.M."/>
            <person name="Mascher T."/>
            <person name="Medema M.H."/>
            <person name="Devos D.P."/>
            <person name="Kaster A.-K."/>
            <person name="Ovreas L."/>
            <person name="Rohde M."/>
            <person name="Galperin M.Y."/>
            <person name="Jogler C."/>
        </authorList>
    </citation>
    <scope>NUCLEOTIDE SEQUENCE [LARGE SCALE GENOMIC DNA]</scope>
    <source>
        <strain evidence="4 5">Enr10</strain>
    </source>
</reference>
<dbReference type="PANTHER" id="PTHR43877:SF2">
    <property type="entry name" value="AMINOALKYLPHOSPHONATE N-ACETYLTRANSFERASE-RELATED"/>
    <property type="match status" value="1"/>
</dbReference>
<evidence type="ECO:0000313" key="4">
    <source>
        <dbReference type="EMBL" id="QDT25566.1"/>
    </source>
</evidence>
<evidence type="ECO:0000313" key="5">
    <source>
        <dbReference type="Proteomes" id="UP000315647"/>
    </source>
</evidence>
<name>A0A517Q1T4_9PLAN</name>
<evidence type="ECO:0000259" key="3">
    <source>
        <dbReference type="PROSITE" id="PS51186"/>
    </source>
</evidence>
<proteinExistence type="predicted"/>
<dbReference type="Proteomes" id="UP000315647">
    <property type="component" value="Chromosome"/>
</dbReference>
<keyword evidence="2" id="KW-0012">Acyltransferase</keyword>
<dbReference type="CDD" id="cd04301">
    <property type="entry name" value="NAT_SF"/>
    <property type="match status" value="1"/>
</dbReference>
<dbReference type="EMBL" id="CP037421">
    <property type="protein sequence ID" value="QDT25566.1"/>
    <property type="molecule type" value="Genomic_DNA"/>
</dbReference>
<dbReference type="GO" id="GO:0016747">
    <property type="term" value="F:acyltransferase activity, transferring groups other than amino-acyl groups"/>
    <property type="evidence" value="ECO:0007669"/>
    <property type="project" value="InterPro"/>
</dbReference>
<feature type="domain" description="N-acetyltransferase" evidence="3">
    <location>
        <begin position="19"/>
        <end position="173"/>
    </location>
</feature>
<dbReference type="PANTHER" id="PTHR43877">
    <property type="entry name" value="AMINOALKYLPHOSPHONATE N-ACETYLTRANSFERASE-RELATED-RELATED"/>
    <property type="match status" value="1"/>
</dbReference>
<keyword evidence="5" id="KW-1185">Reference proteome</keyword>
<dbReference type="InterPro" id="IPR000182">
    <property type="entry name" value="GNAT_dom"/>
</dbReference>
<dbReference type="PROSITE" id="PS51186">
    <property type="entry name" value="GNAT"/>
    <property type="match status" value="1"/>
</dbReference>
<evidence type="ECO:0000256" key="2">
    <source>
        <dbReference type="ARBA" id="ARBA00023315"/>
    </source>
</evidence>
<sequence>MYPDVLSLNQTKEPPMQIIEADLSEPRNAEAVVFLLNSYACSPEGGGKPLPQTVQENLAHSLHARADAVVVLAFDEETPVGLIICIEGFSSFACQPLLNIHDVFVAPEFRGTGLAGQLFEFIEQIARSQGCCKLTLEVLEGNKRAQAAYTKFGFTGYELDPQMGRALFWEKKL</sequence>
<dbReference type="Pfam" id="PF00583">
    <property type="entry name" value="Acetyltransf_1"/>
    <property type="match status" value="1"/>
</dbReference>
<dbReference type="Gene3D" id="3.40.630.30">
    <property type="match status" value="1"/>
</dbReference>
<organism evidence="4 5">
    <name type="scientific">Gimesia panareensis</name>
    <dbReference type="NCBI Taxonomy" id="2527978"/>
    <lineage>
        <taxon>Bacteria</taxon>
        <taxon>Pseudomonadati</taxon>
        <taxon>Planctomycetota</taxon>
        <taxon>Planctomycetia</taxon>
        <taxon>Planctomycetales</taxon>
        <taxon>Planctomycetaceae</taxon>
        <taxon>Gimesia</taxon>
    </lineage>
</organism>